<accession>A0ABV5UBF2</accession>
<feature type="region of interest" description="Disordered" evidence="2">
    <location>
        <begin position="1"/>
        <end position="49"/>
    </location>
</feature>
<sequence length="397" mass="41405">MAGTGRAAAGHLGGRDVADGARRPARPGAFAGPPARPAAGNRAGAAARHPGPAAAAGWFRRAVPAATRPLQVGGDWYDLVDLDGGRIALVVGDCVGHGLAAATVMGQLRSACRALLLEHPTPAAALAALDRFAARLPGATCTTAFCAVLTPETGELAYSSAGHPPPVLVHADRTTQLLEDGHSIPLGVRTGLDRPEARVVIPPRGTLLLYTDGLVERRRDPLDEGITRVAELLENSASATPDELADKLMTSLAPAAGYEDDVAVLLYRQPGPLEIGFPADAGQLAPTRRALRGWLDRCGLGAEQVQNVLVATGEAVANAIEHGHRDTPGGPIRLNAIALADRVHVTVNDTGTWKPPQAAATFRRGRGMMLMRELVTEVDVHQTTDGTTVHLHARITA</sequence>
<evidence type="ECO:0000256" key="2">
    <source>
        <dbReference type="SAM" id="MobiDB-lite"/>
    </source>
</evidence>
<evidence type="ECO:0000313" key="5">
    <source>
        <dbReference type="Proteomes" id="UP001589535"/>
    </source>
</evidence>
<evidence type="ECO:0000256" key="1">
    <source>
        <dbReference type="ARBA" id="ARBA00022801"/>
    </source>
</evidence>
<dbReference type="CDD" id="cd16936">
    <property type="entry name" value="HATPase_RsbW-like"/>
    <property type="match status" value="1"/>
</dbReference>
<gene>
    <name evidence="4" type="ORF">ACFFTO_31335</name>
</gene>
<keyword evidence="1" id="KW-0378">Hydrolase</keyword>
<dbReference type="InterPro" id="IPR003594">
    <property type="entry name" value="HATPase_dom"/>
</dbReference>
<dbReference type="Pfam" id="PF07228">
    <property type="entry name" value="SpoIIE"/>
    <property type="match status" value="1"/>
</dbReference>
<feature type="domain" description="PPM-type phosphatase" evidence="3">
    <location>
        <begin position="54"/>
        <end position="269"/>
    </location>
</feature>
<protein>
    <submittedName>
        <fullName evidence="4">SpoIIE family protein phosphatase</fullName>
    </submittedName>
</protein>
<dbReference type="PANTHER" id="PTHR43156">
    <property type="entry name" value="STAGE II SPORULATION PROTEIN E-RELATED"/>
    <property type="match status" value="1"/>
</dbReference>
<feature type="compositionally biased region" description="Low complexity" evidence="2">
    <location>
        <begin position="26"/>
        <end position="49"/>
    </location>
</feature>
<dbReference type="Gene3D" id="3.30.565.10">
    <property type="entry name" value="Histidine kinase-like ATPase, C-terminal domain"/>
    <property type="match status" value="1"/>
</dbReference>
<keyword evidence="5" id="KW-1185">Reference proteome</keyword>
<dbReference type="SMART" id="SM00331">
    <property type="entry name" value="PP2C_SIG"/>
    <property type="match status" value="1"/>
</dbReference>
<dbReference type="Gene3D" id="3.60.40.10">
    <property type="entry name" value="PPM-type phosphatase domain"/>
    <property type="match status" value="1"/>
</dbReference>
<dbReference type="PANTHER" id="PTHR43156:SF2">
    <property type="entry name" value="STAGE II SPORULATION PROTEIN E"/>
    <property type="match status" value="1"/>
</dbReference>
<dbReference type="EMBL" id="JBHMBK010000028">
    <property type="protein sequence ID" value="MFB9688692.1"/>
    <property type="molecule type" value="Genomic_DNA"/>
</dbReference>
<dbReference type="InterPro" id="IPR001932">
    <property type="entry name" value="PPM-type_phosphatase-like_dom"/>
</dbReference>
<dbReference type="Pfam" id="PF13581">
    <property type="entry name" value="HATPase_c_2"/>
    <property type="match status" value="1"/>
</dbReference>
<evidence type="ECO:0000313" key="4">
    <source>
        <dbReference type="EMBL" id="MFB9688692.1"/>
    </source>
</evidence>
<dbReference type="InterPro" id="IPR052016">
    <property type="entry name" value="Bact_Sigma-Reg"/>
</dbReference>
<dbReference type="SUPFAM" id="SSF55874">
    <property type="entry name" value="ATPase domain of HSP90 chaperone/DNA topoisomerase II/histidine kinase"/>
    <property type="match status" value="1"/>
</dbReference>
<comment type="caution">
    <text evidence="4">The sequence shown here is derived from an EMBL/GenBank/DDBJ whole genome shotgun (WGS) entry which is preliminary data.</text>
</comment>
<feature type="compositionally biased region" description="Basic and acidic residues" evidence="2">
    <location>
        <begin position="13"/>
        <end position="22"/>
    </location>
</feature>
<dbReference type="RefSeq" id="WP_378201161.1">
    <property type="nucleotide sequence ID" value="NZ_JBHMBK010000028.1"/>
</dbReference>
<dbReference type="InterPro" id="IPR036457">
    <property type="entry name" value="PPM-type-like_dom_sf"/>
</dbReference>
<organism evidence="4 5">
    <name type="scientific">Amycolatopsis plumensis</name>
    <dbReference type="NCBI Taxonomy" id="236508"/>
    <lineage>
        <taxon>Bacteria</taxon>
        <taxon>Bacillati</taxon>
        <taxon>Actinomycetota</taxon>
        <taxon>Actinomycetes</taxon>
        <taxon>Pseudonocardiales</taxon>
        <taxon>Pseudonocardiaceae</taxon>
        <taxon>Amycolatopsis</taxon>
    </lineage>
</organism>
<dbReference type="SUPFAM" id="SSF81606">
    <property type="entry name" value="PP2C-like"/>
    <property type="match status" value="1"/>
</dbReference>
<dbReference type="InterPro" id="IPR036890">
    <property type="entry name" value="HATPase_C_sf"/>
</dbReference>
<name>A0ABV5UBF2_9PSEU</name>
<proteinExistence type="predicted"/>
<reference evidence="4 5" key="1">
    <citation type="submission" date="2024-09" db="EMBL/GenBank/DDBJ databases">
        <authorList>
            <person name="Sun Q."/>
            <person name="Mori K."/>
        </authorList>
    </citation>
    <scope>NUCLEOTIDE SEQUENCE [LARGE SCALE GENOMIC DNA]</scope>
    <source>
        <strain evidence="4 5">JCM 13852</strain>
    </source>
</reference>
<dbReference type="Proteomes" id="UP001589535">
    <property type="component" value="Unassembled WGS sequence"/>
</dbReference>
<evidence type="ECO:0000259" key="3">
    <source>
        <dbReference type="SMART" id="SM00331"/>
    </source>
</evidence>